<evidence type="ECO:0000256" key="1">
    <source>
        <dbReference type="SAM" id="MobiDB-lite"/>
    </source>
</evidence>
<feature type="compositionally biased region" description="Pro residues" evidence="1">
    <location>
        <begin position="35"/>
        <end position="47"/>
    </location>
</feature>
<name>A0A401PMK5_SCYTO</name>
<accession>A0A401PMK5</accession>
<proteinExistence type="predicted"/>
<organism evidence="2 3">
    <name type="scientific">Scyliorhinus torazame</name>
    <name type="common">Cloudy catshark</name>
    <name type="synonym">Catulus torazame</name>
    <dbReference type="NCBI Taxonomy" id="75743"/>
    <lineage>
        <taxon>Eukaryota</taxon>
        <taxon>Metazoa</taxon>
        <taxon>Chordata</taxon>
        <taxon>Craniata</taxon>
        <taxon>Vertebrata</taxon>
        <taxon>Chondrichthyes</taxon>
        <taxon>Elasmobranchii</taxon>
        <taxon>Galeomorphii</taxon>
        <taxon>Galeoidea</taxon>
        <taxon>Carcharhiniformes</taxon>
        <taxon>Scyliorhinidae</taxon>
        <taxon>Scyliorhinus</taxon>
    </lineage>
</organism>
<dbReference type="AlphaFoldDB" id="A0A401PMK5"/>
<sequence length="140" mass="14187">MQAANLGVGAGEEGSPRSTPGLCDSSPGSDWAPPRAFPAAPPVPPPRGSRSDRARGRVAAAGESGARVRPPLLKRLRSLGLQSPLRRVGAEPRSRAAADGRDPVRAGPPLGEAAGGEEEAPEPGPRLSLSPGARLPSTGR</sequence>
<dbReference type="Proteomes" id="UP000288216">
    <property type="component" value="Unassembled WGS sequence"/>
</dbReference>
<reference evidence="2 3" key="1">
    <citation type="journal article" date="2018" name="Nat. Ecol. Evol.">
        <title>Shark genomes provide insights into elasmobranch evolution and the origin of vertebrates.</title>
        <authorList>
            <person name="Hara Y"/>
            <person name="Yamaguchi K"/>
            <person name="Onimaru K"/>
            <person name="Kadota M"/>
            <person name="Koyanagi M"/>
            <person name="Keeley SD"/>
            <person name="Tatsumi K"/>
            <person name="Tanaka K"/>
            <person name="Motone F"/>
            <person name="Kageyama Y"/>
            <person name="Nozu R"/>
            <person name="Adachi N"/>
            <person name="Nishimura O"/>
            <person name="Nakagawa R"/>
            <person name="Tanegashima C"/>
            <person name="Kiyatake I"/>
            <person name="Matsumoto R"/>
            <person name="Murakumo K"/>
            <person name="Nishida K"/>
            <person name="Terakita A"/>
            <person name="Kuratani S"/>
            <person name="Sato K"/>
            <person name="Hyodo S Kuraku.S."/>
        </authorList>
    </citation>
    <scope>NUCLEOTIDE SEQUENCE [LARGE SCALE GENOMIC DNA]</scope>
</reference>
<evidence type="ECO:0000313" key="2">
    <source>
        <dbReference type="EMBL" id="GCB74311.1"/>
    </source>
</evidence>
<feature type="region of interest" description="Disordered" evidence="1">
    <location>
        <begin position="1"/>
        <end position="140"/>
    </location>
</feature>
<protein>
    <submittedName>
        <fullName evidence="2">Uncharacterized protein</fullName>
    </submittedName>
</protein>
<comment type="caution">
    <text evidence="2">The sequence shown here is derived from an EMBL/GenBank/DDBJ whole genome shotgun (WGS) entry which is preliminary data.</text>
</comment>
<feature type="compositionally biased region" description="Basic and acidic residues" evidence="1">
    <location>
        <begin position="88"/>
        <end position="104"/>
    </location>
</feature>
<evidence type="ECO:0000313" key="3">
    <source>
        <dbReference type="Proteomes" id="UP000288216"/>
    </source>
</evidence>
<dbReference type="EMBL" id="BFAA01000917">
    <property type="protein sequence ID" value="GCB74311.1"/>
    <property type="molecule type" value="Genomic_DNA"/>
</dbReference>
<gene>
    <name evidence="2" type="ORF">scyTo_0003400</name>
</gene>
<keyword evidence="3" id="KW-1185">Reference proteome</keyword>